<keyword evidence="3" id="KW-1185">Reference proteome</keyword>
<name>M8DC57_9BACL</name>
<feature type="transmembrane region" description="Helical" evidence="1">
    <location>
        <begin position="32"/>
        <end position="51"/>
    </location>
</feature>
<proteinExistence type="predicted"/>
<gene>
    <name evidence="2" type="ORF">I532_20091</name>
</gene>
<sequence length="63" mass="6997">MWPIIGFFLLACIAVVVYIVVESSIERHVESILTATILKLLVLFLIGMAIYKTMPNLGDTFAP</sequence>
<evidence type="ECO:0000313" key="2">
    <source>
        <dbReference type="EMBL" id="EMT50942.1"/>
    </source>
</evidence>
<keyword evidence="1" id="KW-1133">Transmembrane helix</keyword>
<protein>
    <submittedName>
        <fullName evidence="2">Uncharacterized protein</fullName>
    </submittedName>
</protein>
<dbReference type="RefSeq" id="WP_003390474.1">
    <property type="nucleotide sequence ID" value="NZ_APBN01000011.1"/>
</dbReference>
<dbReference type="STRING" id="1300222.I532_20091"/>
<reference evidence="2 3" key="1">
    <citation type="submission" date="2013-03" db="EMBL/GenBank/DDBJ databases">
        <title>Assembly of a new bacterial strain Brevibacillus borstelensis AK1.</title>
        <authorList>
            <person name="Rajan I."/>
            <person name="PoliReddy D."/>
            <person name="Sugumar T."/>
            <person name="Rathinam K."/>
            <person name="Alqarawi S."/>
            <person name="Khalil A.B."/>
            <person name="Sivakumar N."/>
        </authorList>
    </citation>
    <scope>NUCLEOTIDE SEQUENCE [LARGE SCALE GENOMIC DNA]</scope>
    <source>
        <strain evidence="2 3">AK1</strain>
    </source>
</reference>
<organism evidence="2 3">
    <name type="scientific">Brevibacillus borstelensis AK1</name>
    <dbReference type="NCBI Taxonomy" id="1300222"/>
    <lineage>
        <taxon>Bacteria</taxon>
        <taxon>Bacillati</taxon>
        <taxon>Bacillota</taxon>
        <taxon>Bacilli</taxon>
        <taxon>Bacillales</taxon>
        <taxon>Paenibacillaceae</taxon>
        <taxon>Brevibacillus</taxon>
    </lineage>
</organism>
<dbReference type="AlphaFoldDB" id="M8DC57"/>
<dbReference type="PATRIC" id="fig|1300222.3.peg.4225"/>
<accession>M8DC57</accession>
<feature type="transmembrane region" description="Helical" evidence="1">
    <location>
        <begin position="6"/>
        <end position="25"/>
    </location>
</feature>
<dbReference type="Proteomes" id="UP000012081">
    <property type="component" value="Unassembled WGS sequence"/>
</dbReference>
<evidence type="ECO:0000256" key="1">
    <source>
        <dbReference type="SAM" id="Phobius"/>
    </source>
</evidence>
<evidence type="ECO:0000313" key="3">
    <source>
        <dbReference type="Proteomes" id="UP000012081"/>
    </source>
</evidence>
<dbReference type="EMBL" id="APBN01000011">
    <property type="protein sequence ID" value="EMT50942.1"/>
    <property type="molecule type" value="Genomic_DNA"/>
</dbReference>
<keyword evidence="1" id="KW-0472">Membrane</keyword>
<keyword evidence="1" id="KW-0812">Transmembrane</keyword>
<comment type="caution">
    <text evidence="2">The sequence shown here is derived from an EMBL/GenBank/DDBJ whole genome shotgun (WGS) entry which is preliminary data.</text>
</comment>